<evidence type="ECO:0000313" key="4">
    <source>
        <dbReference type="RefSeq" id="XP_010829855.1"/>
    </source>
</evidence>
<name>A0A6P3GTU1_BISBB</name>
<feature type="region of interest" description="Disordered" evidence="2">
    <location>
        <begin position="135"/>
        <end position="159"/>
    </location>
</feature>
<reference evidence="4" key="1">
    <citation type="submission" date="2025-08" db="UniProtKB">
        <authorList>
            <consortium name="RefSeq"/>
        </authorList>
    </citation>
    <scope>IDENTIFICATION</scope>
    <source>
        <tissue evidence="4">Blood</tissue>
    </source>
</reference>
<keyword evidence="3" id="KW-1185">Reference proteome</keyword>
<dbReference type="PANTHER" id="PTHR31711">
    <property type="entry name" value="ARGININE AND GLUTAMATE-RICH PROTEIN 1"/>
    <property type="match status" value="1"/>
</dbReference>
<evidence type="ECO:0000256" key="1">
    <source>
        <dbReference type="ARBA" id="ARBA00049652"/>
    </source>
</evidence>
<feature type="compositionally biased region" description="Basic and acidic residues" evidence="2">
    <location>
        <begin position="66"/>
        <end position="84"/>
    </location>
</feature>
<protein>
    <submittedName>
        <fullName evidence="4">Arginine and glutamate-rich protein 1</fullName>
    </submittedName>
</protein>
<dbReference type="PANTHER" id="PTHR31711:SF1">
    <property type="entry name" value="ARGININE AND GLUTAMATE-RICH PROTEIN 1"/>
    <property type="match status" value="1"/>
</dbReference>
<dbReference type="GO" id="GO:0005654">
    <property type="term" value="C:nucleoplasm"/>
    <property type="evidence" value="ECO:0007669"/>
    <property type="project" value="TreeGrafter"/>
</dbReference>
<dbReference type="RefSeq" id="XP_010829855.1">
    <property type="nucleotide sequence ID" value="XM_010831553.1"/>
</dbReference>
<gene>
    <name evidence="4" type="primary">ARGLU1</name>
</gene>
<feature type="region of interest" description="Disordered" evidence="2">
    <location>
        <begin position="427"/>
        <end position="462"/>
    </location>
</feature>
<dbReference type="Proteomes" id="UP000515208">
    <property type="component" value="Unplaced"/>
</dbReference>
<dbReference type="GO" id="GO:0005739">
    <property type="term" value="C:mitochondrion"/>
    <property type="evidence" value="ECO:0007669"/>
    <property type="project" value="TreeGrafter"/>
</dbReference>
<sequence length="462" mass="53296">MGRSRSRSSSRSKHTKSSKHNKKRSRSRSRSRDKERVRKRSKSRESKRNRGRESRSRSRSTNTAVSRRERDRERASSPPDRIDIFGRTVSKRSSLDEKQKREEEEKKAEFERPSASGIAGVRTYPRVGWGGRQRGPAWEGLEGRSRFGARGGGGGRQSRKWGVQFRAGREPCRPPRLTRDAGLCRVGDVGPEFSGPGTAARPNYSPEWGCLFLQEQREISSLVRKSTGPFPISWFQLSLAVSACPPLETVKLLSCSYRVDSLAAAASCLHCLSPCVACHLAPLVWWPSVGAETQGADTMLVWLLLRQQEIEEKLIEEETARRVEELVAKRVEEELEKRKDEIEREVLRRVEEAKRIMEKQLLEELERQRQAELAAQKAREEEERAKREELERILEENNRKIAEAQAKLAEEQLRIVEEQRKIHEERMKLEQERQRQQKEEQKIILGKGKSRPKLSFSLKTQD</sequence>
<dbReference type="CTD" id="55082"/>
<dbReference type="AlphaFoldDB" id="A0A6P3GTU1"/>
<accession>A0A6P3GTU1</accession>
<dbReference type="GeneID" id="104982215"/>
<dbReference type="GO" id="GO:0045296">
    <property type="term" value="F:cadherin binding"/>
    <property type="evidence" value="ECO:0007669"/>
    <property type="project" value="TreeGrafter"/>
</dbReference>
<dbReference type="InterPro" id="IPR033371">
    <property type="entry name" value="ARGLU1"/>
</dbReference>
<dbReference type="Pfam" id="PF15346">
    <property type="entry name" value="ARGLU"/>
    <property type="match status" value="1"/>
</dbReference>
<feature type="compositionally biased region" description="Basic and acidic residues" evidence="2">
    <location>
        <begin position="43"/>
        <end position="56"/>
    </location>
</feature>
<evidence type="ECO:0000256" key="2">
    <source>
        <dbReference type="SAM" id="MobiDB-lite"/>
    </source>
</evidence>
<organism evidence="3 4">
    <name type="scientific">Bison bison bison</name>
    <name type="common">North American plains bison</name>
    <dbReference type="NCBI Taxonomy" id="43346"/>
    <lineage>
        <taxon>Eukaryota</taxon>
        <taxon>Metazoa</taxon>
        <taxon>Chordata</taxon>
        <taxon>Craniata</taxon>
        <taxon>Vertebrata</taxon>
        <taxon>Euteleostomi</taxon>
        <taxon>Mammalia</taxon>
        <taxon>Eutheria</taxon>
        <taxon>Laurasiatheria</taxon>
        <taxon>Artiodactyla</taxon>
        <taxon>Ruminantia</taxon>
        <taxon>Pecora</taxon>
        <taxon>Bovidae</taxon>
        <taxon>Bovinae</taxon>
        <taxon>Bison</taxon>
    </lineage>
</organism>
<feature type="region of interest" description="Disordered" evidence="2">
    <location>
        <begin position="1"/>
        <end position="117"/>
    </location>
</feature>
<evidence type="ECO:0000313" key="3">
    <source>
        <dbReference type="Proteomes" id="UP000515208"/>
    </source>
</evidence>
<feature type="compositionally biased region" description="Basic residues" evidence="2">
    <location>
        <begin position="1"/>
        <end position="29"/>
    </location>
</feature>
<dbReference type="KEGG" id="bbis:104982215"/>
<feature type="compositionally biased region" description="Basic and acidic residues" evidence="2">
    <location>
        <begin position="427"/>
        <end position="442"/>
    </location>
</feature>
<feature type="compositionally biased region" description="Basic and acidic residues" evidence="2">
    <location>
        <begin position="93"/>
        <end position="112"/>
    </location>
</feature>
<proteinExistence type="inferred from homology"/>
<comment type="similarity">
    <text evidence="1">Belongs to the ARGLU1 family.</text>
</comment>